<dbReference type="InterPro" id="IPR011990">
    <property type="entry name" value="TPR-like_helical_dom_sf"/>
</dbReference>
<dbReference type="EMBL" id="CAXAMN010011670">
    <property type="protein sequence ID" value="CAK9035987.1"/>
    <property type="molecule type" value="Genomic_DNA"/>
</dbReference>
<gene>
    <name evidence="2" type="ORF">CCMP2556_LOCUS20115</name>
</gene>
<comment type="caution">
    <text evidence="2">The sequence shown here is derived from an EMBL/GenBank/DDBJ whole genome shotgun (WGS) entry which is preliminary data.</text>
</comment>
<feature type="coiled-coil region" evidence="1">
    <location>
        <begin position="247"/>
        <end position="283"/>
    </location>
</feature>
<keyword evidence="3" id="KW-1185">Reference proteome</keyword>
<dbReference type="Proteomes" id="UP001642484">
    <property type="component" value="Unassembled WGS sequence"/>
</dbReference>
<evidence type="ECO:0000313" key="3">
    <source>
        <dbReference type="Proteomes" id="UP001642484"/>
    </source>
</evidence>
<keyword evidence="1" id="KW-0175">Coiled coil</keyword>
<protein>
    <submittedName>
        <fullName evidence="2">Uncharacterized protein</fullName>
    </submittedName>
</protein>
<name>A0ABP0LB60_9DINO</name>
<accession>A0ABP0LB60</accession>
<evidence type="ECO:0000256" key="1">
    <source>
        <dbReference type="SAM" id="Coils"/>
    </source>
</evidence>
<sequence>LKDWHQSLDAALECLVGNHRDEMVFTDPQIRQKIKESERKHGHTGVNLLEFRLPHMTRAKAWFRASQCYGHLDFLDKAKDALAKALEACDDQSLIAEISQHSLRLDTLERLQKDKQKKQFAGFWDKFQERGGYSDEKNQPQDWDKLKYWERFKHVEDYEEQYMYVDAERAKQQDWPSHSKGHAAELLHHLPPGAKWDTAVKGLTKKMYRNIDKSFEDYLENKKNLGTAEEEYERHYNNYATQEKAWAERASAEVLDSEEEQELQEARDRMAQQRWERLNKEKKAWLEALDDDD</sequence>
<proteinExistence type="predicted"/>
<dbReference type="Gene3D" id="1.25.40.10">
    <property type="entry name" value="Tetratricopeptide repeat domain"/>
    <property type="match status" value="1"/>
</dbReference>
<evidence type="ECO:0000313" key="2">
    <source>
        <dbReference type="EMBL" id="CAK9035987.1"/>
    </source>
</evidence>
<organism evidence="2 3">
    <name type="scientific">Durusdinium trenchii</name>
    <dbReference type="NCBI Taxonomy" id="1381693"/>
    <lineage>
        <taxon>Eukaryota</taxon>
        <taxon>Sar</taxon>
        <taxon>Alveolata</taxon>
        <taxon>Dinophyceae</taxon>
        <taxon>Suessiales</taxon>
        <taxon>Symbiodiniaceae</taxon>
        <taxon>Durusdinium</taxon>
    </lineage>
</organism>
<reference evidence="2 3" key="1">
    <citation type="submission" date="2024-02" db="EMBL/GenBank/DDBJ databases">
        <authorList>
            <person name="Chen Y."/>
            <person name="Shah S."/>
            <person name="Dougan E. K."/>
            <person name="Thang M."/>
            <person name="Chan C."/>
        </authorList>
    </citation>
    <scope>NUCLEOTIDE SEQUENCE [LARGE SCALE GENOMIC DNA]</scope>
</reference>
<feature type="non-terminal residue" evidence="2">
    <location>
        <position position="1"/>
    </location>
</feature>